<gene>
    <name evidence="3" type="ORF">EVOR1521_LOCUS26789</name>
</gene>
<proteinExistence type="inferred from homology"/>
<dbReference type="PANTHER" id="PTHR24115">
    <property type="entry name" value="KINESIN-RELATED"/>
    <property type="match status" value="1"/>
</dbReference>
<dbReference type="PROSITE" id="PS50067">
    <property type="entry name" value="KINESIN_MOTOR_2"/>
    <property type="match status" value="1"/>
</dbReference>
<dbReference type="GO" id="GO:0008574">
    <property type="term" value="F:plus-end-directed microtubule motor activity"/>
    <property type="evidence" value="ECO:0007669"/>
    <property type="project" value="TreeGrafter"/>
</dbReference>
<dbReference type="InterPro" id="IPR027640">
    <property type="entry name" value="Kinesin-like_fam"/>
</dbReference>
<dbReference type="GO" id="GO:0005874">
    <property type="term" value="C:microtubule"/>
    <property type="evidence" value="ECO:0007669"/>
    <property type="project" value="TreeGrafter"/>
</dbReference>
<keyword evidence="4" id="KW-1185">Reference proteome</keyword>
<dbReference type="Pfam" id="PF00225">
    <property type="entry name" value="Kinesin"/>
    <property type="match status" value="1"/>
</dbReference>
<evidence type="ECO:0000313" key="3">
    <source>
        <dbReference type="EMBL" id="CAJ1404332.1"/>
    </source>
</evidence>
<dbReference type="SMART" id="SM00129">
    <property type="entry name" value="KISc"/>
    <property type="match status" value="1"/>
</dbReference>
<keyword evidence="1" id="KW-0505">Motor protein</keyword>
<dbReference type="InterPro" id="IPR036961">
    <property type="entry name" value="Kinesin_motor_dom_sf"/>
</dbReference>
<dbReference type="InterPro" id="IPR027417">
    <property type="entry name" value="P-loop_NTPase"/>
</dbReference>
<sequence length="143" mass="15517">MLAPSTATLGALPNYIFDRVFGPEASQQEVYETVDPVVQEVLSGGGNGCILCYGQTSAGKTFTVEGCEGELRGIIPRTLEAVFEDFLPSCQEEVSVSVSMLEIYMERLRDLLSDGAELSVAEDRHQLHLTAGAQHKPLDLLVQ</sequence>
<comment type="caution">
    <text evidence="3">The sequence shown here is derived from an EMBL/GenBank/DDBJ whole genome shotgun (WGS) entry which is preliminary data.</text>
</comment>
<dbReference type="InterPro" id="IPR001752">
    <property type="entry name" value="Kinesin_motor_dom"/>
</dbReference>
<dbReference type="GO" id="GO:0030705">
    <property type="term" value="P:cytoskeleton-dependent intracellular transport"/>
    <property type="evidence" value="ECO:0007669"/>
    <property type="project" value="TreeGrafter"/>
</dbReference>
<dbReference type="GO" id="GO:0016887">
    <property type="term" value="F:ATP hydrolysis activity"/>
    <property type="evidence" value="ECO:0007669"/>
    <property type="project" value="TreeGrafter"/>
</dbReference>
<keyword evidence="1" id="KW-0067">ATP-binding</keyword>
<name>A0AA36NEP9_9DINO</name>
<dbReference type="AlphaFoldDB" id="A0AA36NEP9"/>
<dbReference type="Gene3D" id="3.40.850.10">
    <property type="entry name" value="Kinesin motor domain"/>
    <property type="match status" value="1"/>
</dbReference>
<evidence type="ECO:0000256" key="1">
    <source>
        <dbReference type="PROSITE-ProRule" id="PRU00283"/>
    </source>
</evidence>
<evidence type="ECO:0000259" key="2">
    <source>
        <dbReference type="PROSITE" id="PS50067"/>
    </source>
</evidence>
<accession>A0AA36NEP9</accession>
<dbReference type="Proteomes" id="UP001178507">
    <property type="component" value="Unassembled WGS sequence"/>
</dbReference>
<reference evidence="3" key="1">
    <citation type="submission" date="2023-08" db="EMBL/GenBank/DDBJ databases">
        <authorList>
            <person name="Chen Y."/>
            <person name="Shah S."/>
            <person name="Dougan E. K."/>
            <person name="Thang M."/>
            <person name="Chan C."/>
        </authorList>
    </citation>
    <scope>NUCLEOTIDE SEQUENCE</scope>
</reference>
<dbReference type="GO" id="GO:0005524">
    <property type="term" value="F:ATP binding"/>
    <property type="evidence" value="ECO:0007669"/>
    <property type="project" value="UniProtKB-UniRule"/>
</dbReference>
<dbReference type="PANTHER" id="PTHR24115:SF9">
    <property type="entry name" value="KINESIN HEAVY CHAIN"/>
    <property type="match status" value="1"/>
</dbReference>
<feature type="binding site" evidence="1">
    <location>
        <begin position="54"/>
        <end position="61"/>
    </location>
    <ligand>
        <name>ATP</name>
        <dbReference type="ChEBI" id="CHEBI:30616"/>
    </ligand>
</feature>
<keyword evidence="1" id="KW-0547">Nucleotide-binding</keyword>
<dbReference type="SUPFAM" id="SSF52540">
    <property type="entry name" value="P-loop containing nucleoside triphosphate hydrolases"/>
    <property type="match status" value="1"/>
</dbReference>
<dbReference type="GO" id="GO:0008017">
    <property type="term" value="F:microtubule binding"/>
    <property type="evidence" value="ECO:0007669"/>
    <property type="project" value="InterPro"/>
</dbReference>
<evidence type="ECO:0000313" key="4">
    <source>
        <dbReference type="Proteomes" id="UP001178507"/>
    </source>
</evidence>
<feature type="domain" description="Kinesin motor" evidence="2">
    <location>
        <begin position="1"/>
        <end position="143"/>
    </location>
</feature>
<protein>
    <recommendedName>
        <fullName evidence="2">Kinesin motor domain-containing protein</fullName>
    </recommendedName>
</protein>
<dbReference type="GO" id="GO:0007018">
    <property type="term" value="P:microtubule-based movement"/>
    <property type="evidence" value="ECO:0007669"/>
    <property type="project" value="InterPro"/>
</dbReference>
<comment type="similarity">
    <text evidence="1">Belongs to the TRAFAC class myosin-kinesin ATPase superfamily. Kinesin family.</text>
</comment>
<dbReference type="GO" id="GO:0005871">
    <property type="term" value="C:kinesin complex"/>
    <property type="evidence" value="ECO:0007669"/>
    <property type="project" value="TreeGrafter"/>
</dbReference>
<organism evidence="3 4">
    <name type="scientific">Effrenium voratum</name>
    <dbReference type="NCBI Taxonomy" id="2562239"/>
    <lineage>
        <taxon>Eukaryota</taxon>
        <taxon>Sar</taxon>
        <taxon>Alveolata</taxon>
        <taxon>Dinophyceae</taxon>
        <taxon>Suessiales</taxon>
        <taxon>Symbiodiniaceae</taxon>
        <taxon>Effrenium</taxon>
    </lineage>
</organism>
<dbReference type="EMBL" id="CAUJNA010003536">
    <property type="protein sequence ID" value="CAJ1404332.1"/>
    <property type="molecule type" value="Genomic_DNA"/>
</dbReference>